<dbReference type="AlphaFoldDB" id="A0A6A6NNH3"/>
<feature type="compositionally biased region" description="Polar residues" evidence="1">
    <location>
        <begin position="595"/>
        <end position="608"/>
    </location>
</feature>
<evidence type="ECO:0000313" key="3">
    <source>
        <dbReference type="Proteomes" id="UP000799766"/>
    </source>
</evidence>
<evidence type="ECO:0000256" key="1">
    <source>
        <dbReference type="SAM" id="MobiDB-lite"/>
    </source>
</evidence>
<feature type="compositionally biased region" description="Basic and acidic residues" evidence="1">
    <location>
        <begin position="514"/>
        <end position="525"/>
    </location>
</feature>
<organism evidence="2 3">
    <name type="scientific">Lineolata rhizophorae</name>
    <dbReference type="NCBI Taxonomy" id="578093"/>
    <lineage>
        <taxon>Eukaryota</taxon>
        <taxon>Fungi</taxon>
        <taxon>Dikarya</taxon>
        <taxon>Ascomycota</taxon>
        <taxon>Pezizomycotina</taxon>
        <taxon>Dothideomycetes</taxon>
        <taxon>Dothideomycetes incertae sedis</taxon>
        <taxon>Lineolatales</taxon>
        <taxon>Lineolataceae</taxon>
        <taxon>Lineolata</taxon>
    </lineage>
</organism>
<name>A0A6A6NNH3_9PEZI</name>
<dbReference type="InterPro" id="IPR021109">
    <property type="entry name" value="Peptidase_aspartic_dom_sf"/>
</dbReference>
<dbReference type="Proteomes" id="UP000799766">
    <property type="component" value="Unassembled WGS sequence"/>
</dbReference>
<dbReference type="Gene3D" id="2.40.70.10">
    <property type="entry name" value="Acid Proteases"/>
    <property type="match status" value="2"/>
</dbReference>
<feature type="compositionally biased region" description="Basic and acidic residues" evidence="1">
    <location>
        <begin position="533"/>
        <end position="572"/>
    </location>
</feature>
<dbReference type="CDD" id="cd00303">
    <property type="entry name" value="retropepsin_like"/>
    <property type="match status" value="2"/>
</dbReference>
<dbReference type="EMBL" id="MU001703">
    <property type="protein sequence ID" value="KAF2452823.1"/>
    <property type="molecule type" value="Genomic_DNA"/>
</dbReference>
<accession>A0A6A6NNH3</accession>
<sequence>MVYSPTWHRLWKSSKYKPGEEGSWYYNNGGMLVYERGDHCCCDSAAEPNSTLHAPHSHKAGCRRRRAICPQIGATIAMTGIVAGSPACGWWPKRIRNDEDDSWIHDARWRHHARWNYERDPPRYSEKAALIMLEDDEIQLPAYMQQSPPSLDVAEAPRNSIDDLGNRDSVEFATDDSLDSLSSGLSLIEKDRKRHGLPITVEGLYGPCTVVACADSGAEENVISLEIAELLGLFIQEDDIARKEFTLANGKVVEAIGMTLASCSFGTETDGQRFSCWFYVFKSLASPMIMSDNFLRSSHTMTKHRERLIPWKSPIVPQALCVNALGKTRKRLLCRLRKKPTLAFIDSGSDLDIISATFAQQMKLRLRQRTENVMFADGSIGETIGTVRTRMTIARGSLSRTSSTLPWSRAKVVEFRVLKDLAPDTDVIIGEHTLDRFNVFALSEAAVITVETTDANNTLNRIRLITSFEKGRSRIRKKVTLLFNGRRGTTQSETDSDNPDLVLFQRRLNQRDARELARREEETRRMAALPTNQERERAQQLENRRRTAYDEDRRLLIRDFDLRPYESSEPPEHPPPSTPPPPPPQVLAAEPTVDNGASNLSTSDLTDTNPPPPSHDSPPSIDNANIPLSGQQAIAAAA</sequence>
<dbReference type="OrthoDB" id="6079484at2759"/>
<reference evidence="2" key="1">
    <citation type="journal article" date="2020" name="Stud. Mycol.">
        <title>101 Dothideomycetes genomes: a test case for predicting lifestyles and emergence of pathogens.</title>
        <authorList>
            <person name="Haridas S."/>
            <person name="Albert R."/>
            <person name="Binder M."/>
            <person name="Bloem J."/>
            <person name="Labutti K."/>
            <person name="Salamov A."/>
            <person name="Andreopoulos B."/>
            <person name="Baker S."/>
            <person name="Barry K."/>
            <person name="Bills G."/>
            <person name="Bluhm B."/>
            <person name="Cannon C."/>
            <person name="Castanera R."/>
            <person name="Culley D."/>
            <person name="Daum C."/>
            <person name="Ezra D."/>
            <person name="Gonzalez J."/>
            <person name="Henrissat B."/>
            <person name="Kuo A."/>
            <person name="Liang C."/>
            <person name="Lipzen A."/>
            <person name="Lutzoni F."/>
            <person name="Magnuson J."/>
            <person name="Mondo S."/>
            <person name="Nolan M."/>
            <person name="Ohm R."/>
            <person name="Pangilinan J."/>
            <person name="Park H.-J."/>
            <person name="Ramirez L."/>
            <person name="Alfaro M."/>
            <person name="Sun H."/>
            <person name="Tritt A."/>
            <person name="Yoshinaga Y."/>
            <person name="Zwiers L.-H."/>
            <person name="Turgeon B."/>
            <person name="Goodwin S."/>
            <person name="Spatafora J."/>
            <person name="Crous P."/>
            <person name="Grigoriev I."/>
        </authorList>
    </citation>
    <scope>NUCLEOTIDE SEQUENCE</scope>
    <source>
        <strain evidence="2">ATCC 16933</strain>
    </source>
</reference>
<evidence type="ECO:0000313" key="2">
    <source>
        <dbReference type="EMBL" id="KAF2452823.1"/>
    </source>
</evidence>
<feature type="compositionally biased region" description="Pro residues" evidence="1">
    <location>
        <begin position="573"/>
        <end position="585"/>
    </location>
</feature>
<protein>
    <submittedName>
        <fullName evidence="2">Uncharacterized protein</fullName>
    </submittedName>
</protein>
<feature type="compositionally biased region" description="Polar residues" evidence="1">
    <location>
        <begin position="622"/>
        <end position="632"/>
    </location>
</feature>
<feature type="region of interest" description="Disordered" evidence="1">
    <location>
        <begin position="514"/>
        <end position="638"/>
    </location>
</feature>
<proteinExistence type="predicted"/>
<gene>
    <name evidence="2" type="ORF">BDY21DRAFT_382561</name>
</gene>
<keyword evidence="3" id="KW-1185">Reference proteome</keyword>